<dbReference type="PANTHER" id="PTHR48190">
    <property type="entry name" value="PROGRAMMED CELL DEATH PROTEIN 7"/>
    <property type="match status" value="1"/>
</dbReference>
<evidence type="ECO:0000313" key="2">
    <source>
        <dbReference type="EMBL" id="KAH3839119.1"/>
    </source>
</evidence>
<keyword evidence="3" id="KW-1185">Reference proteome</keyword>
<evidence type="ECO:0000256" key="1">
    <source>
        <dbReference type="SAM" id="MobiDB-lite"/>
    </source>
</evidence>
<dbReference type="InterPro" id="IPR031974">
    <property type="entry name" value="PDCD7"/>
</dbReference>
<feature type="region of interest" description="Disordered" evidence="1">
    <location>
        <begin position="438"/>
        <end position="458"/>
    </location>
</feature>
<name>A0A9D4KGP9_DREPO</name>
<dbReference type="InterPro" id="IPR052831">
    <property type="entry name" value="Apoptosis_promoter"/>
</dbReference>
<gene>
    <name evidence="2" type="ORF">DPMN_112542</name>
</gene>
<dbReference type="Proteomes" id="UP000828390">
    <property type="component" value="Unassembled WGS sequence"/>
</dbReference>
<comment type="caution">
    <text evidence="2">The sequence shown here is derived from an EMBL/GenBank/DDBJ whole genome shotgun (WGS) entry which is preliminary data.</text>
</comment>
<dbReference type="EMBL" id="JAIWYP010000004">
    <property type="protein sequence ID" value="KAH3839119.1"/>
    <property type="molecule type" value="Genomic_DNA"/>
</dbReference>
<organism evidence="2 3">
    <name type="scientific">Dreissena polymorpha</name>
    <name type="common">Zebra mussel</name>
    <name type="synonym">Mytilus polymorpha</name>
    <dbReference type="NCBI Taxonomy" id="45954"/>
    <lineage>
        <taxon>Eukaryota</taxon>
        <taxon>Metazoa</taxon>
        <taxon>Spiralia</taxon>
        <taxon>Lophotrochozoa</taxon>
        <taxon>Mollusca</taxon>
        <taxon>Bivalvia</taxon>
        <taxon>Autobranchia</taxon>
        <taxon>Heteroconchia</taxon>
        <taxon>Euheterodonta</taxon>
        <taxon>Imparidentia</taxon>
        <taxon>Neoheterodontei</taxon>
        <taxon>Myida</taxon>
        <taxon>Dreissenoidea</taxon>
        <taxon>Dreissenidae</taxon>
        <taxon>Dreissena</taxon>
    </lineage>
</organism>
<dbReference type="Pfam" id="PF16021">
    <property type="entry name" value="PDCD7"/>
    <property type="match status" value="1"/>
</dbReference>
<reference evidence="2" key="2">
    <citation type="submission" date="2020-11" db="EMBL/GenBank/DDBJ databases">
        <authorList>
            <person name="McCartney M.A."/>
            <person name="Auch B."/>
            <person name="Kono T."/>
            <person name="Mallez S."/>
            <person name="Becker A."/>
            <person name="Gohl D.M."/>
            <person name="Silverstein K.A.T."/>
            <person name="Koren S."/>
            <person name="Bechman K.B."/>
            <person name="Herman A."/>
            <person name="Abrahante J.E."/>
            <person name="Garbe J."/>
        </authorList>
    </citation>
    <scope>NUCLEOTIDE SEQUENCE</scope>
    <source>
        <strain evidence="2">Duluth1</strain>
        <tissue evidence="2">Whole animal</tissue>
    </source>
</reference>
<dbReference type="GO" id="GO:0005689">
    <property type="term" value="C:U12-type spliceosomal complex"/>
    <property type="evidence" value="ECO:0007669"/>
    <property type="project" value="TreeGrafter"/>
</dbReference>
<evidence type="ECO:0008006" key="4">
    <source>
        <dbReference type="Google" id="ProtNLM"/>
    </source>
</evidence>
<dbReference type="OrthoDB" id="2289628at2759"/>
<sequence>MAAPVRFPPNRGFRPNANVAPYPQNRPWRTNSHLPPNPHFRQESPRFVGQTGLQGAFYDQNVTNNLKSFDQNQSPARPALIFSGPMEVGSIRSQFPPPHVQQPGNNLGIMSHRLNAPPPQTSLNSPSVISDQMRFPPPGFNDREVHNEHQTNAFIQNKFQSKHKDVSHRQETGIMTHPCISDATDKEFEEKHKDQAWLNRWVASRVQKNAASSDRTITISDAQTKTRELIVQLARLQKNRQLLETMKNEDSSIWDQKLKEVMKIKLDVEKLQNELTKETTVKQLQKLVEQRRKKRARRKQLHKKEYLAKQKELSSRDELHAKIDKDMQKIVEQQRAKKQEEDMDKEADMILGQVRKKLSETGRYQQLLDSLSKLRRLRTDRLERQGVLSSIYAGTGSIGARNQVFENKISSLKELLDKQMNIYKAEESTLKVLLEKEQKETKEKEDAQTRQRRAEALEREHTIQHRKLFGKPKVAQPGDPIYSFQQFYESASHSLDNLVSVRMGWDMHLTLPDTPGASCIPDHWVVPEDPSSHAWASYLVTKSTTP</sequence>
<proteinExistence type="predicted"/>
<evidence type="ECO:0000313" key="3">
    <source>
        <dbReference type="Proteomes" id="UP000828390"/>
    </source>
</evidence>
<dbReference type="PANTHER" id="PTHR48190:SF2">
    <property type="entry name" value="PROGRAMMED CELL DEATH PROTEIN 7"/>
    <property type="match status" value="1"/>
</dbReference>
<reference evidence="2" key="1">
    <citation type="journal article" date="2019" name="bioRxiv">
        <title>The Genome of the Zebra Mussel, Dreissena polymorpha: A Resource for Invasive Species Research.</title>
        <authorList>
            <person name="McCartney M.A."/>
            <person name="Auch B."/>
            <person name="Kono T."/>
            <person name="Mallez S."/>
            <person name="Zhang Y."/>
            <person name="Obille A."/>
            <person name="Becker A."/>
            <person name="Abrahante J.E."/>
            <person name="Garbe J."/>
            <person name="Badalamenti J.P."/>
            <person name="Herman A."/>
            <person name="Mangelson H."/>
            <person name="Liachko I."/>
            <person name="Sullivan S."/>
            <person name="Sone E.D."/>
            <person name="Koren S."/>
            <person name="Silverstein K.A.T."/>
            <person name="Beckman K.B."/>
            <person name="Gohl D.M."/>
        </authorList>
    </citation>
    <scope>NUCLEOTIDE SEQUENCE</scope>
    <source>
        <strain evidence="2">Duluth1</strain>
        <tissue evidence="2">Whole animal</tissue>
    </source>
</reference>
<protein>
    <recommendedName>
        <fullName evidence="4">Programmed cell death 7</fullName>
    </recommendedName>
</protein>
<feature type="region of interest" description="Disordered" evidence="1">
    <location>
        <begin position="1"/>
        <end position="39"/>
    </location>
</feature>
<dbReference type="AlphaFoldDB" id="A0A9D4KGP9"/>
<accession>A0A9D4KGP9</accession>